<accession>A0A559JGL2</accession>
<dbReference type="RefSeq" id="WP_144855007.1">
    <property type="nucleotide sequence ID" value="NZ_VNJI01000085.1"/>
</dbReference>
<sequence>MKLTDIMAGTNVKITDLSTMNDLVRRRLNDFGIMEGSVISLRKLLPFSGPCTIEAKGQWIAIRRKEANCIQVEAV</sequence>
<evidence type="ECO:0000259" key="2">
    <source>
        <dbReference type="SMART" id="SM00899"/>
    </source>
</evidence>
<evidence type="ECO:0000313" key="3">
    <source>
        <dbReference type="EMBL" id="TVX99000.1"/>
    </source>
</evidence>
<name>A0A559JGL2_9BACL</name>
<dbReference type="Gene3D" id="2.30.30.90">
    <property type="match status" value="1"/>
</dbReference>
<dbReference type="InterPro" id="IPR008988">
    <property type="entry name" value="Transcriptional_repressor_C"/>
</dbReference>
<organism evidence="3 4">
    <name type="scientific">Paenibacillus cremeus</name>
    <dbReference type="NCBI Taxonomy" id="2163881"/>
    <lineage>
        <taxon>Bacteria</taxon>
        <taxon>Bacillati</taxon>
        <taxon>Bacillota</taxon>
        <taxon>Bacilli</taxon>
        <taxon>Bacillales</taxon>
        <taxon>Paenibacillaceae</taxon>
        <taxon>Paenibacillus</taxon>
    </lineage>
</organism>
<dbReference type="PANTHER" id="PTHR42954">
    <property type="entry name" value="FE(2+) TRANSPORT PROTEIN A"/>
    <property type="match status" value="1"/>
</dbReference>
<dbReference type="Proteomes" id="UP000317036">
    <property type="component" value="Unassembled WGS sequence"/>
</dbReference>
<protein>
    <submittedName>
        <fullName evidence="3">Ferrous iron transport protein A</fullName>
    </submittedName>
</protein>
<dbReference type="EMBL" id="VNJI01000085">
    <property type="protein sequence ID" value="TVX99000.1"/>
    <property type="molecule type" value="Genomic_DNA"/>
</dbReference>
<proteinExistence type="predicted"/>
<keyword evidence="1" id="KW-0408">Iron</keyword>
<dbReference type="OrthoDB" id="9811076at2"/>
<keyword evidence="4" id="KW-1185">Reference proteome</keyword>
<evidence type="ECO:0000313" key="4">
    <source>
        <dbReference type="Proteomes" id="UP000317036"/>
    </source>
</evidence>
<comment type="caution">
    <text evidence="3">The sequence shown here is derived from an EMBL/GenBank/DDBJ whole genome shotgun (WGS) entry which is preliminary data.</text>
</comment>
<dbReference type="SMART" id="SM00899">
    <property type="entry name" value="FeoA"/>
    <property type="match status" value="1"/>
</dbReference>
<dbReference type="InterPro" id="IPR052713">
    <property type="entry name" value="FeoA"/>
</dbReference>
<feature type="domain" description="Ferrous iron transporter FeoA-like" evidence="2">
    <location>
        <begin position="1"/>
        <end position="74"/>
    </location>
</feature>
<reference evidence="3 4" key="1">
    <citation type="submission" date="2019-07" db="EMBL/GenBank/DDBJ databases">
        <authorList>
            <person name="Kim J."/>
        </authorList>
    </citation>
    <scope>NUCLEOTIDE SEQUENCE [LARGE SCALE GENOMIC DNA]</scope>
    <source>
        <strain evidence="3 4">JC52</strain>
    </source>
</reference>
<dbReference type="AlphaFoldDB" id="A0A559JGL2"/>
<evidence type="ECO:0000256" key="1">
    <source>
        <dbReference type="ARBA" id="ARBA00023004"/>
    </source>
</evidence>
<dbReference type="PANTHER" id="PTHR42954:SF1">
    <property type="entry name" value="FERROUS IRON TRANSPORTER FEOA DOMAIN-CONTAINING PROTEIN"/>
    <property type="match status" value="1"/>
</dbReference>
<dbReference type="SUPFAM" id="SSF50037">
    <property type="entry name" value="C-terminal domain of transcriptional repressors"/>
    <property type="match status" value="1"/>
</dbReference>
<dbReference type="InterPro" id="IPR038157">
    <property type="entry name" value="FeoA_core_dom"/>
</dbReference>
<dbReference type="Pfam" id="PF04023">
    <property type="entry name" value="FeoA"/>
    <property type="match status" value="1"/>
</dbReference>
<dbReference type="GO" id="GO:0046914">
    <property type="term" value="F:transition metal ion binding"/>
    <property type="evidence" value="ECO:0007669"/>
    <property type="project" value="InterPro"/>
</dbReference>
<gene>
    <name evidence="3" type="ORF">FPZ49_34135</name>
</gene>
<dbReference type="InterPro" id="IPR007167">
    <property type="entry name" value="Fe-transptr_FeoA-like"/>
</dbReference>